<gene>
    <name evidence="5" type="ORF">HZZ10_15865</name>
</gene>
<feature type="chain" id="PRO_5039040542" evidence="4">
    <location>
        <begin position="29"/>
        <end position="292"/>
    </location>
</feature>
<organism evidence="5 6">
    <name type="scientific">Sanguibacter inulinus</name>
    <dbReference type="NCBI Taxonomy" id="60922"/>
    <lineage>
        <taxon>Bacteria</taxon>
        <taxon>Bacillati</taxon>
        <taxon>Actinomycetota</taxon>
        <taxon>Actinomycetes</taxon>
        <taxon>Micrococcales</taxon>
        <taxon>Sanguibacteraceae</taxon>
        <taxon>Sanguibacter</taxon>
    </lineage>
</organism>
<accession>A0A853F0F7</accession>
<reference evidence="5 6" key="1">
    <citation type="submission" date="2020-07" db="EMBL/GenBank/DDBJ databases">
        <title>MOT database genomes.</title>
        <authorList>
            <person name="Joseph S."/>
            <person name="Aduse-Opoku J."/>
            <person name="Hashim A."/>
            <person name="Wade W."/>
            <person name="Curtis M."/>
        </authorList>
    </citation>
    <scope>NUCLEOTIDE SEQUENCE [LARGE SCALE GENOMIC DNA]</scope>
    <source>
        <strain evidence="5 6">DSM 100099</strain>
    </source>
</reference>
<dbReference type="EMBL" id="JACBYE010000051">
    <property type="protein sequence ID" value="NYS94993.1"/>
    <property type="molecule type" value="Genomic_DNA"/>
</dbReference>
<evidence type="ECO:0000313" key="5">
    <source>
        <dbReference type="EMBL" id="NYS94993.1"/>
    </source>
</evidence>
<dbReference type="PANTHER" id="PTHR42953">
    <property type="entry name" value="HIGH-AFFINITY ZINC UPTAKE SYSTEM PROTEIN ZNUA-RELATED"/>
    <property type="match status" value="1"/>
</dbReference>
<dbReference type="GO" id="GO:0030001">
    <property type="term" value="P:metal ion transport"/>
    <property type="evidence" value="ECO:0007669"/>
    <property type="project" value="InterPro"/>
</dbReference>
<dbReference type="AlphaFoldDB" id="A0A853F0F7"/>
<protein>
    <submittedName>
        <fullName evidence="5">Zinc ABC transporter substrate-binding protein</fullName>
    </submittedName>
</protein>
<dbReference type="PANTHER" id="PTHR42953:SF3">
    <property type="entry name" value="HIGH-AFFINITY ZINC UPTAKE SYSTEM PROTEIN ZNUA"/>
    <property type="match status" value="1"/>
</dbReference>
<dbReference type="SUPFAM" id="SSF53807">
    <property type="entry name" value="Helical backbone' metal receptor"/>
    <property type="match status" value="1"/>
</dbReference>
<evidence type="ECO:0000256" key="1">
    <source>
        <dbReference type="ARBA" id="ARBA00011028"/>
    </source>
</evidence>
<dbReference type="InterPro" id="IPR050492">
    <property type="entry name" value="Bact_metal-bind_prot9"/>
</dbReference>
<dbReference type="Gene3D" id="3.40.50.1980">
    <property type="entry name" value="Nitrogenase molybdenum iron protein domain"/>
    <property type="match status" value="2"/>
</dbReference>
<sequence>MRRTPAALAATTIAALTLLTACSSDGSADDAGTEGTVEVLASFYPLQFVVEQVGGEHVSVSNLTPAAAEPHDLELSPAQVRGIGQADLVVYLSGLQSATDEAVAAQSPEHVVDSAEAAEADAADPHFWLEPTRLSLVGEAVAAELSAIDPDNAADYTAGAEALTASLDELDQEFADGLAQCQGATLVTSHEAFGYLADRYGLVQEGITGINPDTEPSPKRLREVRTIVERDDVSTLFFERAVGPKVTQTLADDLGVGTALLDPIESRADESADYLDIMRANLESLTTGLTCG</sequence>
<keyword evidence="3 4" id="KW-0732">Signal</keyword>
<dbReference type="Pfam" id="PF01297">
    <property type="entry name" value="ZnuA"/>
    <property type="match status" value="1"/>
</dbReference>
<dbReference type="PROSITE" id="PS51257">
    <property type="entry name" value="PROKAR_LIPOPROTEIN"/>
    <property type="match status" value="1"/>
</dbReference>
<name>A0A853F0F7_9MICO</name>
<evidence type="ECO:0000256" key="4">
    <source>
        <dbReference type="SAM" id="SignalP"/>
    </source>
</evidence>
<feature type="signal peptide" evidence="4">
    <location>
        <begin position="1"/>
        <end position="28"/>
    </location>
</feature>
<dbReference type="GO" id="GO:0046872">
    <property type="term" value="F:metal ion binding"/>
    <property type="evidence" value="ECO:0007669"/>
    <property type="project" value="InterPro"/>
</dbReference>
<evidence type="ECO:0000313" key="6">
    <source>
        <dbReference type="Proteomes" id="UP000561011"/>
    </source>
</evidence>
<keyword evidence="6" id="KW-1185">Reference proteome</keyword>
<evidence type="ECO:0000256" key="3">
    <source>
        <dbReference type="ARBA" id="ARBA00022729"/>
    </source>
</evidence>
<dbReference type="Proteomes" id="UP000561011">
    <property type="component" value="Unassembled WGS sequence"/>
</dbReference>
<dbReference type="InterPro" id="IPR006127">
    <property type="entry name" value="ZnuA-like"/>
</dbReference>
<comment type="caution">
    <text evidence="5">The sequence shown here is derived from an EMBL/GenBank/DDBJ whole genome shotgun (WGS) entry which is preliminary data.</text>
</comment>
<proteinExistence type="inferred from homology"/>
<evidence type="ECO:0000256" key="2">
    <source>
        <dbReference type="ARBA" id="ARBA00022448"/>
    </source>
</evidence>
<dbReference type="RefSeq" id="WP_179914229.1">
    <property type="nucleotide sequence ID" value="NZ_JACBYE010000051.1"/>
</dbReference>
<comment type="similarity">
    <text evidence="1">Belongs to the bacterial solute-binding protein 9 family.</text>
</comment>
<keyword evidence="2" id="KW-0813">Transport</keyword>